<feature type="domain" description="Pterin-binding" evidence="13">
    <location>
        <begin position="8"/>
        <end position="260"/>
    </location>
</feature>
<dbReference type="PROSITE" id="PS00792">
    <property type="entry name" value="DHPS_1"/>
    <property type="match status" value="1"/>
</dbReference>
<dbReference type="FunFam" id="3.20.20.20:FF:000006">
    <property type="entry name" value="Dihydropteroate synthase"/>
    <property type="match status" value="1"/>
</dbReference>
<evidence type="ECO:0000256" key="10">
    <source>
        <dbReference type="ARBA" id="ARBA00022909"/>
    </source>
</evidence>
<evidence type="ECO:0000256" key="4">
    <source>
        <dbReference type="ARBA" id="ARBA00009503"/>
    </source>
</evidence>
<dbReference type="UniPathway" id="UPA00077">
    <property type="reaction ID" value="UER00156"/>
</dbReference>
<keyword evidence="7 12" id="KW-0808">Transferase</keyword>
<evidence type="ECO:0000256" key="3">
    <source>
        <dbReference type="ARBA" id="ARBA00004763"/>
    </source>
</evidence>
<reference evidence="15" key="1">
    <citation type="submission" date="2011-06" db="EMBL/GenBank/DDBJ databases">
        <authorList>
            <consortium name="US DOE Joint Genome Institute (JGI-PGF)"/>
            <person name="Lucas S."/>
            <person name="Han J."/>
            <person name="Lapidus A."/>
            <person name="Cheng J.-F."/>
            <person name="Goodwin L."/>
            <person name="Pitluck S."/>
            <person name="Peters L."/>
            <person name="Land M.L."/>
            <person name="Hauser L."/>
            <person name="Vogl K."/>
            <person name="Liu Z."/>
            <person name="Overmann J."/>
            <person name="Frigaard N.-U."/>
            <person name="Bryant D.A."/>
            <person name="Woyke T.J."/>
        </authorList>
    </citation>
    <scope>NUCLEOTIDE SEQUENCE [LARGE SCALE GENOMIC DNA]</scope>
    <source>
        <strain evidence="15">970</strain>
    </source>
</reference>
<evidence type="ECO:0000256" key="9">
    <source>
        <dbReference type="ARBA" id="ARBA00022842"/>
    </source>
</evidence>
<dbReference type="PANTHER" id="PTHR20941">
    <property type="entry name" value="FOLATE SYNTHESIS PROTEINS"/>
    <property type="match status" value="1"/>
</dbReference>
<comment type="function">
    <text evidence="12">Catalyzes the condensation of para-aminobenzoate (pABA) with 6-hydroxymethyl-7,8-dihydropterin diphosphate (DHPt-PP) to form 7,8-dihydropteroate (H2Pte), the immediate precursor of folate derivatives.</text>
</comment>
<dbReference type="EC" id="2.5.1.15" evidence="5 12"/>
<keyword evidence="8 12" id="KW-0479">Metal-binding</keyword>
<evidence type="ECO:0000313" key="15">
    <source>
        <dbReference type="Proteomes" id="UP000002964"/>
    </source>
</evidence>
<dbReference type="HOGENOM" id="CLU_008023_0_2_6"/>
<comment type="cofactor">
    <cofactor evidence="2 12">
        <name>Mg(2+)</name>
        <dbReference type="ChEBI" id="CHEBI:18420"/>
    </cofactor>
</comment>
<dbReference type="GO" id="GO:0046872">
    <property type="term" value="F:metal ion binding"/>
    <property type="evidence" value="ECO:0007669"/>
    <property type="project" value="UniProtKB-KW"/>
</dbReference>
<dbReference type="InterPro" id="IPR045031">
    <property type="entry name" value="DHP_synth-like"/>
</dbReference>
<organism evidence="14 15">
    <name type="scientific">Thiorhodovibrio frisius</name>
    <dbReference type="NCBI Taxonomy" id="631362"/>
    <lineage>
        <taxon>Bacteria</taxon>
        <taxon>Pseudomonadati</taxon>
        <taxon>Pseudomonadota</taxon>
        <taxon>Gammaproteobacteria</taxon>
        <taxon>Chromatiales</taxon>
        <taxon>Chromatiaceae</taxon>
        <taxon>Thiorhodovibrio</taxon>
    </lineage>
</organism>
<evidence type="ECO:0000256" key="6">
    <source>
        <dbReference type="ARBA" id="ARBA00016919"/>
    </source>
</evidence>
<evidence type="ECO:0000256" key="2">
    <source>
        <dbReference type="ARBA" id="ARBA00001946"/>
    </source>
</evidence>
<gene>
    <name evidence="14" type="ORF">Thi970DRAFT_04291</name>
</gene>
<dbReference type="GO" id="GO:0005829">
    <property type="term" value="C:cytosol"/>
    <property type="evidence" value="ECO:0007669"/>
    <property type="project" value="TreeGrafter"/>
</dbReference>
<dbReference type="Pfam" id="PF00809">
    <property type="entry name" value="Pterin_bind"/>
    <property type="match status" value="1"/>
</dbReference>
<dbReference type="InterPro" id="IPR000489">
    <property type="entry name" value="Pterin-binding_dom"/>
</dbReference>
<dbReference type="STRING" id="631362.Thi970DRAFT_04291"/>
<dbReference type="NCBIfam" id="TIGR01496">
    <property type="entry name" value="DHPS"/>
    <property type="match status" value="1"/>
</dbReference>
<comment type="similarity">
    <text evidence="4 12">Belongs to the DHPS family.</text>
</comment>
<proteinExistence type="inferred from homology"/>
<reference evidence="14 15" key="2">
    <citation type="submission" date="2011-11" db="EMBL/GenBank/DDBJ databases">
        <authorList>
            <consortium name="US DOE Joint Genome Institute"/>
            <person name="Lucas S."/>
            <person name="Han J."/>
            <person name="Lapidus A."/>
            <person name="Cheng J.-F."/>
            <person name="Goodwin L."/>
            <person name="Pitluck S."/>
            <person name="Peters L."/>
            <person name="Ovchinnikova G."/>
            <person name="Zhang X."/>
            <person name="Detter J.C."/>
            <person name="Han C."/>
            <person name="Tapia R."/>
            <person name="Land M."/>
            <person name="Hauser L."/>
            <person name="Kyrpides N."/>
            <person name="Ivanova N."/>
            <person name="Pagani I."/>
            <person name="Vogl K."/>
            <person name="Liu Z."/>
            <person name="Overmann J."/>
            <person name="Frigaard N.-U."/>
            <person name="Bryant D."/>
            <person name="Woyke T."/>
        </authorList>
    </citation>
    <scope>NUCLEOTIDE SEQUENCE [LARGE SCALE GENOMIC DNA]</scope>
    <source>
        <strain evidence="14 15">970</strain>
    </source>
</reference>
<comment type="pathway">
    <text evidence="3 12">Cofactor biosynthesis; tetrahydrofolate biosynthesis; 7,8-dihydrofolate from 2-amino-4-hydroxy-6-hydroxymethyl-7,8-dihydropteridine diphosphate and 4-aminobenzoate: step 1/2.</text>
</comment>
<dbReference type="InterPro" id="IPR006390">
    <property type="entry name" value="DHP_synth_dom"/>
</dbReference>
<dbReference type="PROSITE" id="PS00793">
    <property type="entry name" value="DHPS_2"/>
    <property type="match status" value="1"/>
</dbReference>
<evidence type="ECO:0000256" key="12">
    <source>
        <dbReference type="RuleBase" id="RU361205"/>
    </source>
</evidence>
<dbReference type="Gene3D" id="3.20.20.20">
    <property type="entry name" value="Dihydropteroate synthase-like"/>
    <property type="match status" value="1"/>
</dbReference>
<accession>H8Z5Y7</accession>
<dbReference type="RefSeq" id="WP_009151040.1">
    <property type="nucleotide sequence ID" value="NZ_CP121471.1"/>
</dbReference>
<dbReference type="SUPFAM" id="SSF51717">
    <property type="entry name" value="Dihydropteroate synthetase-like"/>
    <property type="match status" value="1"/>
</dbReference>
<evidence type="ECO:0000256" key="7">
    <source>
        <dbReference type="ARBA" id="ARBA00022679"/>
    </source>
</evidence>
<dbReference type="PROSITE" id="PS50972">
    <property type="entry name" value="PTERIN_BINDING"/>
    <property type="match status" value="1"/>
</dbReference>
<dbReference type="PANTHER" id="PTHR20941:SF1">
    <property type="entry name" value="FOLIC ACID SYNTHESIS PROTEIN FOL1"/>
    <property type="match status" value="1"/>
</dbReference>
<dbReference type="Proteomes" id="UP000002964">
    <property type="component" value="Unassembled WGS sequence"/>
</dbReference>
<dbReference type="AlphaFoldDB" id="H8Z5Y7"/>
<dbReference type="CDD" id="cd00739">
    <property type="entry name" value="DHPS"/>
    <property type="match status" value="1"/>
</dbReference>
<keyword evidence="9 12" id="KW-0460">Magnesium</keyword>
<evidence type="ECO:0000313" key="14">
    <source>
        <dbReference type="EMBL" id="EIC20637.1"/>
    </source>
</evidence>
<dbReference type="GO" id="GO:0046654">
    <property type="term" value="P:tetrahydrofolate biosynthetic process"/>
    <property type="evidence" value="ECO:0007669"/>
    <property type="project" value="UniProtKB-UniPathway"/>
</dbReference>
<dbReference type="GO" id="GO:0046656">
    <property type="term" value="P:folic acid biosynthetic process"/>
    <property type="evidence" value="ECO:0007669"/>
    <property type="project" value="UniProtKB-KW"/>
</dbReference>
<dbReference type="EMBL" id="JH603170">
    <property type="protein sequence ID" value="EIC20637.1"/>
    <property type="molecule type" value="Genomic_DNA"/>
</dbReference>
<keyword evidence="15" id="KW-1185">Reference proteome</keyword>
<dbReference type="InterPro" id="IPR011005">
    <property type="entry name" value="Dihydropteroate_synth-like_sf"/>
</dbReference>
<sequence length="271" mass="27907">MTLDLTQPSVMGVLNVTPDSFSDGGRYAQIDAACAHAQAMTEAGAKIIDIGGESTRPGAAVVAAAEQLDRVIPVIERIAPTLGAVISIDTSDPVVMREAVGAGAGIINDIRALREPGAMATAVELQVPVVLMHMRGDPATMQQNPDYDDVVAEVAGFLRARLKAAEDAGMARDNLLIDPGFGFGKRLEHNLALLAGLNSLLALGAPVLVGLSRKSMLGALTGAELGERMPAGLAAAVMAVERGAAIVRTHDVAATVQALKLVQAVRLAGKP</sequence>
<dbReference type="GO" id="GO:0004156">
    <property type="term" value="F:dihydropteroate synthase activity"/>
    <property type="evidence" value="ECO:0007669"/>
    <property type="project" value="UniProtKB-EC"/>
</dbReference>
<keyword evidence="10 12" id="KW-0289">Folate biosynthesis</keyword>
<comment type="catalytic activity">
    <reaction evidence="1">
        <text>(7,8-dihydropterin-6-yl)methyl diphosphate + 4-aminobenzoate = 7,8-dihydropteroate + diphosphate</text>
        <dbReference type="Rhea" id="RHEA:19949"/>
        <dbReference type="ChEBI" id="CHEBI:17836"/>
        <dbReference type="ChEBI" id="CHEBI:17839"/>
        <dbReference type="ChEBI" id="CHEBI:33019"/>
        <dbReference type="ChEBI" id="CHEBI:72950"/>
        <dbReference type="EC" id="2.5.1.15"/>
    </reaction>
</comment>
<dbReference type="eggNOG" id="COG0294">
    <property type="taxonomic scope" value="Bacteria"/>
</dbReference>
<name>H8Z5Y7_9GAMM</name>
<protein>
    <recommendedName>
        <fullName evidence="6 12">Dihydropteroate synthase</fullName>
        <shortName evidence="12">DHPS</shortName>
        <ecNumber evidence="5 12">2.5.1.15</ecNumber>
    </recommendedName>
    <alternativeName>
        <fullName evidence="11 12">Dihydropteroate pyrophosphorylase</fullName>
    </alternativeName>
</protein>
<evidence type="ECO:0000259" key="13">
    <source>
        <dbReference type="PROSITE" id="PS50972"/>
    </source>
</evidence>
<evidence type="ECO:0000256" key="5">
    <source>
        <dbReference type="ARBA" id="ARBA00012458"/>
    </source>
</evidence>
<evidence type="ECO:0000256" key="8">
    <source>
        <dbReference type="ARBA" id="ARBA00022723"/>
    </source>
</evidence>
<evidence type="ECO:0000256" key="11">
    <source>
        <dbReference type="ARBA" id="ARBA00030193"/>
    </source>
</evidence>
<evidence type="ECO:0000256" key="1">
    <source>
        <dbReference type="ARBA" id="ARBA00000012"/>
    </source>
</evidence>